<proteinExistence type="predicted"/>
<dbReference type="HOGENOM" id="CLU_2954854_0_0_9"/>
<organism evidence="2 3">
    <name type="scientific">Ligilactobacillus ruminis (strain ATCC 27782 / RF3)</name>
    <name type="common">Lactobacillus ruminis</name>
    <dbReference type="NCBI Taxonomy" id="1069534"/>
    <lineage>
        <taxon>Bacteria</taxon>
        <taxon>Bacillati</taxon>
        <taxon>Bacillota</taxon>
        <taxon>Bacilli</taxon>
        <taxon>Lactobacillales</taxon>
        <taxon>Lactobacillaceae</taxon>
        <taxon>Ligilactobacillus</taxon>
    </lineage>
</organism>
<dbReference type="STRING" id="1069534.LRC_16250"/>
<protein>
    <submittedName>
        <fullName evidence="2">Uncharacterized protein</fullName>
    </submittedName>
</protein>
<keyword evidence="1" id="KW-1133">Transmembrane helix</keyword>
<feature type="transmembrane region" description="Helical" evidence="1">
    <location>
        <begin position="48"/>
        <end position="69"/>
    </location>
</feature>
<evidence type="ECO:0000256" key="1">
    <source>
        <dbReference type="SAM" id="Phobius"/>
    </source>
</evidence>
<feature type="transmembrane region" description="Helical" evidence="1">
    <location>
        <begin position="15"/>
        <end position="36"/>
    </location>
</feature>
<name>G2SRK9_LIGR2</name>
<reference evidence="2 3" key="1">
    <citation type="journal article" date="2011" name="Microb. Cell Fact.">
        <title>Genome sequences and comparative genomics of two Lactobacillus ruminis strains from the bovine and human intestinal tracts.</title>
        <authorList>
            <person name="Forde B.M."/>
            <person name="Neville B.A."/>
            <person name="O'Donnell M.M."/>
            <person name="Riboulet-Bisson E."/>
            <person name="Claesson M.J."/>
            <person name="Coghlan A."/>
            <person name="Ross R.P."/>
            <person name="O'Toole P.W."/>
        </authorList>
    </citation>
    <scope>NUCLEOTIDE SEQUENCE [LARGE SCALE GENOMIC DNA]</scope>
    <source>
        <strain evidence="3">ATCC 27782 / RF3</strain>
    </source>
</reference>
<dbReference type="eggNOG" id="ENOG5030AUX">
    <property type="taxonomic scope" value="Bacteria"/>
</dbReference>
<keyword evidence="1" id="KW-0812">Transmembrane</keyword>
<keyword evidence="3" id="KW-1185">Reference proteome</keyword>
<gene>
    <name evidence="2" type="ordered locus">LRC_16250</name>
</gene>
<dbReference type="EMBL" id="CP003032">
    <property type="protein sequence ID" value="AEN78868.1"/>
    <property type="molecule type" value="Genomic_DNA"/>
</dbReference>
<dbReference type="RefSeq" id="WP_014074016.1">
    <property type="nucleotide sequence ID" value="NC_015975.1"/>
</dbReference>
<dbReference type="KEGG" id="lrm:LRC_16250"/>
<sequence>MLNDNTLTEVEEVRLSIILIILLFAFFGLLMIVSAIGMHERDSWMTRLILFVIGLCCMSLGGYLFYVYVFA</sequence>
<evidence type="ECO:0000313" key="2">
    <source>
        <dbReference type="EMBL" id="AEN78868.1"/>
    </source>
</evidence>
<accession>G2SRK9</accession>
<dbReference type="Proteomes" id="UP000001279">
    <property type="component" value="Chromosome"/>
</dbReference>
<keyword evidence="1" id="KW-0472">Membrane</keyword>
<dbReference type="GeneID" id="29803351"/>
<evidence type="ECO:0000313" key="3">
    <source>
        <dbReference type="Proteomes" id="UP000001279"/>
    </source>
</evidence>
<dbReference type="AlphaFoldDB" id="G2SRK9"/>